<reference evidence="1" key="1">
    <citation type="submission" date="2014-11" db="EMBL/GenBank/DDBJ databases">
        <authorList>
            <person name="Amaro Gonzalez C."/>
        </authorList>
    </citation>
    <scope>NUCLEOTIDE SEQUENCE</scope>
</reference>
<name>A0A0E9TKN7_ANGAN</name>
<sequence>MMTAIPLGTQLCHRIAPSSLVLELGVARVENVFGKKST</sequence>
<protein>
    <submittedName>
        <fullName evidence="1">Uncharacterized protein</fullName>
    </submittedName>
</protein>
<dbReference type="EMBL" id="GBXM01055294">
    <property type="protein sequence ID" value="JAH53283.1"/>
    <property type="molecule type" value="Transcribed_RNA"/>
</dbReference>
<reference evidence="1" key="2">
    <citation type="journal article" date="2015" name="Fish Shellfish Immunol.">
        <title>Early steps in the European eel (Anguilla anguilla)-Vibrio vulnificus interaction in the gills: Role of the RtxA13 toxin.</title>
        <authorList>
            <person name="Callol A."/>
            <person name="Pajuelo D."/>
            <person name="Ebbesson L."/>
            <person name="Teles M."/>
            <person name="MacKenzie S."/>
            <person name="Amaro C."/>
        </authorList>
    </citation>
    <scope>NUCLEOTIDE SEQUENCE</scope>
</reference>
<proteinExistence type="predicted"/>
<organism evidence="1">
    <name type="scientific">Anguilla anguilla</name>
    <name type="common">European freshwater eel</name>
    <name type="synonym">Muraena anguilla</name>
    <dbReference type="NCBI Taxonomy" id="7936"/>
    <lineage>
        <taxon>Eukaryota</taxon>
        <taxon>Metazoa</taxon>
        <taxon>Chordata</taxon>
        <taxon>Craniata</taxon>
        <taxon>Vertebrata</taxon>
        <taxon>Euteleostomi</taxon>
        <taxon>Actinopterygii</taxon>
        <taxon>Neopterygii</taxon>
        <taxon>Teleostei</taxon>
        <taxon>Anguilliformes</taxon>
        <taxon>Anguillidae</taxon>
        <taxon>Anguilla</taxon>
    </lineage>
</organism>
<accession>A0A0E9TKN7</accession>
<dbReference type="AlphaFoldDB" id="A0A0E9TKN7"/>
<evidence type="ECO:0000313" key="1">
    <source>
        <dbReference type="EMBL" id="JAH53283.1"/>
    </source>
</evidence>